<proteinExistence type="predicted"/>
<protein>
    <recommendedName>
        <fullName evidence="3">DNA-directed RNA polymerase subunit beta</fullName>
    </recommendedName>
</protein>
<dbReference type="AlphaFoldDB" id="A0A3B0PJ05"/>
<evidence type="ECO:0000313" key="2">
    <source>
        <dbReference type="Proteomes" id="UP000259864"/>
    </source>
</evidence>
<evidence type="ECO:0000313" key="1">
    <source>
        <dbReference type="EMBL" id="SYV89763.1"/>
    </source>
</evidence>
<accession>A0A3B0PJ05</accession>
<evidence type="ECO:0008006" key="3">
    <source>
        <dbReference type="Google" id="ProtNLM"/>
    </source>
</evidence>
<dbReference type="EMBL" id="LS991949">
    <property type="protein sequence ID" value="SYV89763.1"/>
    <property type="molecule type" value="Genomic_DNA"/>
</dbReference>
<organism evidence="1 2">
    <name type="scientific">Metamycoplasma alkalescens</name>
    <dbReference type="NCBI Taxonomy" id="45363"/>
    <lineage>
        <taxon>Bacteria</taxon>
        <taxon>Bacillati</taxon>
        <taxon>Mycoplasmatota</taxon>
        <taxon>Mycoplasmoidales</taxon>
        <taxon>Metamycoplasmataceae</taxon>
        <taxon>Metamycoplasma</taxon>
    </lineage>
</organism>
<gene>
    <name evidence="1" type="ORF">NCTC10135_00263</name>
</gene>
<dbReference type="KEGG" id="mala:NCTC10135_00263"/>
<dbReference type="Proteomes" id="UP000259864">
    <property type="component" value="Chromosome 1"/>
</dbReference>
<reference evidence="2" key="1">
    <citation type="submission" date="2018-06" db="EMBL/GenBank/DDBJ databases">
        <authorList>
            <consortium name="Pathogen Informatics"/>
        </authorList>
    </citation>
    <scope>NUCLEOTIDE SEQUENCE [LARGE SCALE GENOMIC DNA]</scope>
    <source>
        <strain evidence="2">NCTC10135</strain>
    </source>
</reference>
<name>A0A3B0PJ05_9BACT</name>
<sequence>MPESFNVLVHELRGLGIKMEAFDDSVDENIDSERVDTKYQQDW</sequence>
<feature type="non-terminal residue" evidence="1">
    <location>
        <position position="43"/>
    </location>
</feature>